<dbReference type="Proteomes" id="UP000487268">
    <property type="component" value="Unassembled WGS sequence"/>
</dbReference>
<dbReference type="CDD" id="cd00293">
    <property type="entry name" value="USP-like"/>
    <property type="match status" value="1"/>
</dbReference>
<dbReference type="OrthoDB" id="3473874at2"/>
<comment type="similarity">
    <text evidence="1">Belongs to the universal stress protein A family.</text>
</comment>
<sequence>MTILFAFDGSEDARTAIEHAARSLKQEPAVVLSVWEPLLTQMTWAPLATPVPATDPAAEKFEEESEAEQLSRQGADLLRRSGWAEVTARAERNNGPIWATIVDVAEELDASLIVIGSRGLAGARSVLVGSVSDRVLHHAHRPTLVVPPPKKD</sequence>
<dbReference type="PANTHER" id="PTHR46268">
    <property type="entry name" value="STRESS RESPONSE PROTEIN NHAX"/>
    <property type="match status" value="1"/>
</dbReference>
<accession>A0A7K0BTM3</accession>
<evidence type="ECO:0000256" key="2">
    <source>
        <dbReference type="SAM" id="MobiDB-lite"/>
    </source>
</evidence>
<dbReference type="SUPFAM" id="SSF52402">
    <property type="entry name" value="Adenine nucleotide alpha hydrolases-like"/>
    <property type="match status" value="1"/>
</dbReference>
<dbReference type="PRINTS" id="PR01438">
    <property type="entry name" value="UNVRSLSTRESS"/>
</dbReference>
<organism evidence="4 5">
    <name type="scientific">Actinomadura macrotermitis</name>
    <dbReference type="NCBI Taxonomy" id="2585200"/>
    <lineage>
        <taxon>Bacteria</taxon>
        <taxon>Bacillati</taxon>
        <taxon>Actinomycetota</taxon>
        <taxon>Actinomycetes</taxon>
        <taxon>Streptosporangiales</taxon>
        <taxon>Thermomonosporaceae</taxon>
        <taxon>Actinomadura</taxon>
    </lineage>
</organism>
<dbReference type="InterPro" id="IPR014729">
    <property type="entry name" value="Rossmann-like_a/b/a_fold"/>
</dbReference>
<feature type="region of interest" description="Disordered" evidence="2">
    <location>
        <begin position="49"/>
        <end position="73"/>
    </location>
</feature>
<evidence type="ECO:0000313" key="4">
    <source>
        <dbReference type="EMBL" id="MQY04386.1"/>
    </source>
</evidence>
<dbReference type="InterPro" id="IPR006016">
    <property type="entry name" value="UspA"/>
</dbReference>
<dbReference type="AlphaFoldDB" id="A0A7K0BTM3"/>
<evidence type="ECO:0000313" key="5">
    <source>
        <dbReference type="Proteomes" id="UP000487268"/>
    </source>
</evidence>
<reference evidence="4 5" key="1">
    <citation type="submission" date="2019-10" db="EMBL/GenBank/DDBJ databases">
        <title>Actinomadura rubteroloni sp. nov. and Actinomadura macrotermitis sp. nov., isolated from the gut of fungus growing-termite Macrotermes natalensis.</title>
        <authorList>
            <person name="Benndorf R."/>
            <person name="Martin K."/>
            <person name="Kuefner M."/>
            <person name="De Beer W."/>
            <person name="Kaster A.-K."/>
            <person name="Vollmers J."/>
            <person name="Poulsen M."/>
            <person name="Beemelmanns C."/>
        </authorList>
    </citation>
    <scope>NUCLEOTIDE SEQUENCE [LARGE SCALE GENOMIC DNA]</scope>
    <source>
        <strain evidence="4 5">RB68</strain>
    </source>
</reference>
<protein>
    <recommendedName>
        <fullName evidence="3">UspA domain-containing protein</fullName>
    </recommendedName>
</protein>
<dbReference type="EMBL" id="WEGH01000002">
    <property type="protein sequence ID" value="MQY04386.1"/>
    <property type="molecule type" value="Genomic_DNA"/>
</dbReference>
<dbReference type="RefSeq" id="WP_153532637.1">
    <property type="nucleotide sequence ID" value="NZ_WEGH01000002.1"/>
</dbReference>
<evidence type="ECO:0000256" key="1">
    <source>
        <dbReference type="ARBA" id="ARBA00008791"/>
    </source>
</evidence>
<dbReference type="PANTHER" id="PTHR46268:SF6">
    <property type="entry name" value="UNIVERSAL STRESS PROTEIN UP12"/>
    <property type="match status" value="1"/>
</dbReference>
<keyword evidence="5" id="KW-1185">Reference proteome</keyword>
<dbReference type="Pfam" id="PF00582">
    <property type="entry name" value="Usp"/>
    <property type="match status" value="1"/>
</dbReference>
<proteinExistence type="inferred from homology"/>
<feature type="domain" description="UspA" evidence="3">
    <location>
        <begin position="2"/>
        <end position="147"/>
    </location>
</feature>
<dbReference type="Gene3D" id="3.40.50.620">
    <property type="entry name" value="HUPs"/>
    <property type="match status" value="1"/>
</dbReference>
<comment type="caution">
    <text evidence="4">The sequence shown here is derived from an EMBL/GenBank/DDBJ whole genome shotgun (WGS) entry which is preliminary data.</text>
</comment>
<name>A0A7K0BTM3_9ACTN</name>
<gene>
    <name evidence="4" type="ORF">ACRB68_24390</name>
</gene>
<dbReference type="InterPro" id="IPR006015">
    <property type="entry name" value="Universal_stress_UspA"/>
</dbReference>
<evidence type="ECO:0000259" key="3">
    <source>
        <dbReference type="Pfam" id="PF00582"/>
    </source>
</evidence>